<accession>A0AAF0J4V8</accession>
<protein>
    <submittedName>
        <fullName evidence="3">Uncharacterized protein</fullName>
    </submittedName>
</protein>
<feature type="compositionally biased region" description="Basic and acidic residues" evidence="2">
    <location>
        <begin position="435"/>
        <end position="448"/>
    </location>
</feature>
<feature type="compositionally biased region" description="Polar residues" evidence="2">
    <location>
        <begin position="77"/>
        <end position="87"/>
    </location>
</feature>
<feature type="region of interest" description="Disordered" evidence="2">
    <location>
        <begin position="408"/>
        <end position="495"/>
    </location>
</feature>
<dbReference type="AlphaFoldDB" id="A0AAF0J4V8"/>
<feature type="compositionally biased region" description="Polar residues" evidence="2">
    <location>
        <begin position="94"/>
        <end position="104"/>
    </location>
</feature>
<reference evidence="3" key="1">
    <citation type="submission" date="2023-03" db="EMBL/GenBank/DDBJ databases">
        <title>Mating type loci evolution in Malassezia.</title>
        <authorList>
            <person name="Coelho M.A."/>
        </authorList>
    </citation>
    <scope>NUCLEOTIDE SEQUENCE</scope>
    <source>
        <strain evidence="3">CBS 11721</strain>
    </source>
</reference>
<feature type="compositionally biased region" description="Low complexity" evidence="2">
    <location>
        <begin position="421"/>
        <end position="434"/>
    </location>
</feature>
<feature type="compositionally biased region" description="Low complexity" evidence="2">
    <location>
        <begin position="1"/>
        <end position="26"/>
    </location>
</feature>
<feature type="compositionally biased region" description="Low complexity" evidence="2">
    <location>
        <begin position="481"/>
        <end position="495"/>
    </location>
</feature>
<feature type="compositionally biased region" description="Low complexity" evidence="2">
    <location>
        <begin position="449"/>
        <end position="467"/>
    </location>
</feature>
<name>A0AAF0J4V8_9BASI</name>
<feature type="region of interest" description="Disordered" evidence="2">
    <location>
        <begin position="1"/>
        <end position="158"/>
    </location>
</feature>
<feature type="region of interest" description="Disordered" evidence="2">
    <location>
        <begin position="228"/>
        <end position="278"/>
    </location>
</feature>
<keyword evidence="1" id="KW-0175">Coiled coil</keyword>
<evidence type="ECO:0000313" key="4">
    <source>
        <dbReference type="Proteomes" id="UP001219933"/>
    </source>
</evidence>
<keyword evidence="4" id="KW-1185">Reference proteome</keyword>
<gene>
    <name evidence="3" type="ORF">MCUN1_000263</name>
</gene>
<organism evidence="3 4">
    <name type="scientific">Malassezia cuniculi</name>
    <dbReference type="NCBI Taxonomy" id="948313"/>
    <lineage>
        <taxon>Eukaryota</taxon>
        <taxon>Fungi</taxon>
        <taxon>Dikarya</taxon>
        <taxon>Basidiomycota</taxon>
        <taxon>Ustilaginomycotina</taxon>
        <taxon>Malasseziomycetes</taxon>
        <taxon>Malasseziales</taxon>
        <taxon>Malasseziaceae</taxon>
        <taxon>Malassezia</taxon>
    </lineage>
</organism>
<dbReference type="Proteomes" id="UP001219933">
    <property type="component" value="Chromosome 1"/>
</dbReference>
<evidence type="ECO:0000256" key="1">
    <source>
        <dbReference type="SAM" id="Coils"/>
    </source>
</evidence>
<feature type="coiled-coil region" evidence="1">
    <location>
        <begin position="191"/>
        <end position="218"/>
    </location>
</feature>
<sequence>MHSQLAPQVPDAPAPDAADASQSPTPTNRTRTLAAMDAKADRTPDRKLAVPSPRASETKPTLPSGAPLSLVDEESDTSATHMPNTPRNCRALVTGTTPRVTSAPASVPLPRRRGRSTVGYIPSPDTLSPLDVRQHTRSEPQSPSRRGRPRRSLTEDSMPEPVVAALVRECEESISSGGDVSALNSRVLHAVAAKERRCLELREELAREDALLNDLRTAWKRIAMRGVPGASAASPRPTPAPLASKPVHSASARPANDMSAAAATALGSAEVRRGRRTSALMTDSWNTIQRQIETHITPLVRVSDEAPPVPPKEEATVRSVASERLAYGWNTLSRRLRETAMKIGDTAQWVDEGPRSEEELATMRAALDDPSWRISGMGSTPLTAGPGVGALGMLQKWGEEQWRAKALPEAPADKETDHSYPPSAAKPKSTAAPPAEERAEPSAKHAEEPLANLPAEPSAAPSAAPSAKPTDAPDNSSAEPTTNTDDTSTTEIAPS</sequence>
<evidence type="ECO:0000256" key="2">
    <source>
        <dbReference type="SAM" id="MobiDB-lite"/>
    </source>
</evidence>
<dbReference type="EMBL" id="CP119877">
    <property type="protein sequence ID" value="WFD33450.1"/>
    <property type="molecule type" value="Genomic_DNA"/>
</dbReference>
<evidence type="ECO:0000313" key="3">
    <source>
        <dbReference type="EMBL" id="WFD33450.1"/>
    </source>
</evidence>
<proteinExistence type="predicted"/>
<feature type="compositionally biased region" description="Basic and acidic residues" evidence="2">
    <location>
        <begin position="38"/>
        <end position="48"/>
    </location>
</feature>